<dbReference type="Gene3D" id="3.10.20.30">
    <property type="match status" value="1"/>
</dbReference>
<dbReference type="GO" id="GO:0051536">
    <property type="term" value="F:iron-sulfur cluster binding"/>
    <property type="evidence" value="ECO:0007669"/>
    <property type="project" value="InterPro"/>
</dbReference>
<reference evidence="1 2" key="1">
    <citation type="submission" date="2024-01" db="EMBL/GenBank/DDBJ databases">
        <title>The complete chloroplast genome sequence of Lithospermum erythrorhizon: insights into the phylogenetic relationship among Boraginaceae species and the maternal lineages of purple gromwells.</title>
        <authorList>
            <person name="Okada T."/>
            <person name="Watanabe K."/>
        </authorList>
    </citation>
    <scope>NUCLEOTIDE SEQUENCE [LARGE SCALE GENOMIC DNA]</scope>
</reference>
<sequence length="229" mass="26640">MSSNNILKEGYKKMVNMLSKINQKNNQNFPILKGHPIAQEHAQEAVASTDKFKERANQETMKKEFKIYRWHPDNPNERPYLQSYFVELNTCGPMVLGSILKDSMPSFVPHFISPFYTCPCTFGLINKVLDALQKIKSEVDSSLSYRRSCMWFMFHEHRRCRDDYAEERLEALTDDEKKLYRCRTIKNCTACCPKSLNPANAIHKMKAKHLVSRPVEEEESYPQHAIGQA</sequence>
<gene>
    <name evidence="1" type="ORF">LIER_01546</name>
</gene>
<dbReference type="GO" id="GO:0022904">
    <property type="term" value="P:respiratory electron transport chain"/>
    <property type="evidence" value="ECO:0007669"/>
    <property type="project" value="TreeGrafter"/>
</dbReference>
<dbReference type="InterPro" id="IPR050573">
    <property type="entry name" value="SDH/FRD_Iron-Sulfur"/>
</dbReference>
<name>A0AAV3NNP3_LITER</name>
<dbReference type="Gene3D" id="1.10.1060.10">
    <property type="entry name" value="Alpha-helical ferredoxin"/>
    <property type="match status" value="1"/>
</dbReference>
<dbReference type="PANTHER" id="PTHR11921">
    <property type="entry name" value="SUCCINATE DEHYDROGENASE IRON-SULFUR PROTEIN"/>
    <property type="match status" value="1"/>
</dbReference>
<keyword evidence="2" id="KW-1185">Reference proteome</keyword>
<comment type="caution">
    <text evidence="1">The sequence shown here is derived from an EMBL/GenBank/DDBJ whole genome shotgun (WGS) entry which is preliminary data.</text>
</comment>
<accession>A0AAV3NNP3</accession>
<dbReference type="AlphaFoldDB" id="A0AAV3NNP3"/>
<evidence type="ECO:0000313" key="1">
    <source>
        <dbReference type="EMBL" id="GAA0140136.1"/>
    </source>
</evidence>
<dbReference type="PANTHER" id="PTHR11921:SF40">
    <property type="entry name" value="SUCCINATE DEHYDROGENASE [UBIQUINONE] IRON-SULFUR SUBUNIT 3, MITOCHONDRIAL"/>
    <property type="match status" value="1"/>
</dbReference>
<dbReference type="EMBL" id="BAABME010000150">
    <property type="protein sequence ID" value="GAA0140136.1"/>
    <property type="molecule type" value="Genomic_DNA"/>
</dbReference>
<organism evidence="1 2">
    <name type="scientific">Lithospermum erythrorhizon</name>
    <name type="common">Purple gromwell</name>
    <name type="synonym">Lithospermum officinale var. erythrorhizon</name>
    <dbReference type="NCBI Taxonomy" id="34254"/>
    <lineage>
        <taxon>Eukaryota</taxon>
        <taxon>Viridiplantae</taxon>
        <taxon>Streptophyta</taxon>
        <taxon>Embryophyta</taxon>
        <taxon>Tracheophyta</taxon>
        <taxon>Spermatophyta</taxon>
        <taxon>Magnoliopsida</taxon>
        <taxon>eudicotyledons</taxon>
        <taxon>Gunneridae</taxon>
        <taxon>Pentapetalae</taxon>
        <taxon>asterids</taxon>
        <taxon>lamiids</taxon>
        <taxon>Boraginales</taxon>
        <taxon>Boraginaceae</taxon>
        <taxon>Boraginoideae</taxon>
        <taxon>Lithospermeae</taxon>
        <taxon>Lithospermum</taxon>
    </lineage>
</organism>
<dbReference type="GO" id="GO:0005739">
    <property type="term" value="C:mitochondrion"/>
    <property type="evidence" value="ECO:0007669"/>
    <property type="project" value="TreeGrafter"/>
</dbReference>
<dbReference type="InterPro" id="IPR012675">
    <property type="entry name" value="Beta-grasp_dom_sf"/>
</dbReference>
<dbReference type="InterPro" id="IPR009051">
    <property type="entry name" value="Helical_ferredxn"/>
</dbReference>
<dbReference type="SUPFAM" id="SSF46548">
    <property type="entry name" value="alpha-helical ferredoxin"/>
    <property type="match status" value="1"/>
</dbReference>
<protein>
    <submittedName>
        <fullName evidence="1">Uncharacterized protein</fullName>
    </submittedName>
</protein>
<dbReference type="GO" id="GO:0009060">
    <property type="term" value="P:aerobic respiration"/>
    <property type="evidence" value="ECO:0007669"/>
    <property type="project" value="TreeGrafter"/>
</dbReference>
<proteinExistence type="predicted"/>
<evidence type="ECO:0000313" key="2">
    <source>
        <dbReference type="Proteomes" id="UP001454036"/>
    </source>
</evidence>
<dbReference type="Proteomes" id="UP001454036">
    <property type="component" value="Unassembled WGS sequence"/>
</dbReference>